<organism evidence="1">
    <name type="scientific">marine sediment metagenome</name>
    <dbReference type="NCBI Taxonomy" id="412755"/>
    <lineage>
        <taxon>unclassified sequences</taxon>
        <taxon>metagenomes</taxon>
        <taxon>ecological metagenomes</taxon>
    </lineage>
</organism>
<accession>A0A0F9KQ91</accession>
<reference evidence="1" key="1">
    <citation type="journal article" date="2015" name="Nature">
        <title>Complex archaea that bridge the gap between prokaryotes and eukaryotes.</title>
        <authorList>
            <person name="Spang A."/>
            <person name="Saw J.H."/>
            <person name="Jorgensen S.L."/>
            <person name="Zaremba-Niedzwiedzka K."/>
            <person name="Martijn J."/>
            <person name="Lind A.E."/>
            <person name="van Eijk R."/>
            <person name="Schleper C."/>
            <person name="Guy L."/>
            <person name="Ettema T.J."/>
        </authorList>
    </citation>
    <scope>NUCLEOTIDE SEQUENCE</scope>
</reference>
<sequence>VVDIGNSGPNYLILSFGAGKQLTINGAPALTSQAMFIDIDTTNPTDVFCESYGTVTVAGMVADGIHLKDTSGPGVDTDYRNSGCPLTLDVGDFESLVDDGTAVSVVSSAVVAINAYTSNGSGVVTTMSVIPGSLMTVNAGNITVIDSGSIVNYVQTGGVMNWNGGVGIATLAKIDAGIRHVGRD</sequence>
<protein>
    <submittedName>
        <fullName evidence="1">Uncharacterized protein</fullName>
    </submittedName>
</protein>
<gene>
    <name evidence="1" type="ORF">LCGC14_1674440</name>
</gene>
<dbReference type="EMBL" id="LAZR01014417">
    <property type="protein sequence ID" value="KKM17575.1"/>
    <property type="molecule type" value="Genomic_DNA"/>
</dbReference>
<feature type="non-terminal residue" evidence="1">
    <location>
        <position position="1"/>
    </location>
</feature>
<comment type="caution">
    <text evidence="1">The sequence shown here is derived from an EMBL/GenBank/DDBJ whole genome shotgun (WGS) entry which is preliminary data.</text>
</comment>
<dbReference type="AlphaFoldDB" id="A0A0F9KQ91"/>
<evidence type="ECO:0000313" key="1">
    <source>
        <dbReference type="EMBL" id="KKM17575.1"/>
    </source>
</evidence>
<proteinExistence type="predicted"/>
<name>A0A0F9KQ91_9ZZZZ</name>